<dbReference type="PANTHER" id="PTHR11552:SF147">
    <property type="entry name" value="CHOLINE DEHYDROGENASE, MITOCHONDRIAL"/>
    <property type="match status" value="1"/>
</dbReference>
<evidence type="ECO:0000259" key="7">
    <source>
        <dbReference type="PROSITE" id="PS00624"/>
    </source>
</evidence>
<protein>
    <submittedName>
        <fullName evidence="8">Choline dehydrogenase</fullName>
    </submittedName>
</protein>
<proteinExistence type="inferred from homology"/>
<reference evidence="8" key="2">
    <citation type="submission" date="2014-07" db="EMBL/GenBank/DDBJ databases">
        <authorList>
            <person name="Hull J."/>
        </authorList>
    </citation>
    <scope>NUCLEOTIDE SEQUENCE</scope>
</reference>
<evidence type="ECO:0000256" key="3">
    <source>
        <dbReference type="ARBA" id="ARBA00022630"/>
    </source>
</evidence>
<dbReference type="Pfam" id="PF00732">
    <property type="entry name" value="GMC_oxred_N"/>
    <property type="match status" value="1"/>
</dbReference>
<dbReference type="Gene3D" id="3.50.50.60">
    <property type="entry name" value="FAD/NAD(P)-binding domain"/>
    <property type="match status" value="1"/>
</dbReference>
<dbReference type="GO" id="GO:0016614">
    <property type="term" value="F:oxidoreductase activity, acting on CH-OH group of donors"/>
    <property type="evidence" value="ECO:0007669"/>
    <property type="project" value="InterPro"/>
</dbReference>
<name>A0A0A9Y0G1_LYGHE</name>
<dbReference type="GO" id="GO:0050660">
    <property type="term" value="F:flavin adenine dinucleotide binding"/>
    <property type="evidence" value="ECO:0007669"/>
    <property type="project" value="InterPro"/>
</dbReference>
<dbReference type="PANTHER" id="PTHR11552">
    <property type="entry name" value="GLUCOSE-METHANOL-CHOLINE GMC OXIDOREDUCTASE"/>
    <property type="match status" value="1"/>
</dbReference>
<keyword evidence="4 5" id="KW-0274">FAD</keyword>
<dbReference type="InterPro" id="IPR000172">
    <property type="entry name" value="GMC_OxRdtase_N"/>
</dbReference>
<dbReference type="SUPFAM" id="SSF51905">
    <property type="entry name" value="FAD/NAD(P)-binding domain"/>
    <property type="match status" value="1"/>
</dbReference>
<evidence type="ECO:0000256" key="2">
    <source>
        <dbReference type="ARBA" id="ARBA00010790"/>
    </source>
</evidence>
<gene>
    <name evidence="8" type="primary">betA_3</name>
    <name evidence="8" type="ORF">CM83_23846</name>
</gene>
<evidence type="ECO:0000256" key="4">
    <source>
        <dbReference type="ARBA" id="ARBA00022827"/>
    </source>
</evidence>
<feature type="domain" description="Glucose-methanol-choline oxidoreductase N-terminal" evidence="6">
    <location>
        <begin position="8"/>
        <end position="31"/>
    </location>
</feature>
<dbReference type="Gene3D" id="3.30.410.40">
    <property type="match status" value="1"/>
</dbReference>
<organism evidence="8">
    <name type="scientific">Lygus hesperus</name>
    <name type="common">Western plant bug</name>
    <dbReference type="NCBI Taxonomy" id="30085"/>
    <lineage>
        <taxon>Eukaryota</taxon>
        <taxon>Metazoa</taxon>
        <taxon>Ecdysozoa</taxon>
        <taxon>Arthropoda</taxon>
        <taxon>Hexapoda</taxon>
        <taxon>Insecta</taxon>
        <taxon>Pterygota</taxon>
        <taxon>Neoptera</taxon>
        <taxon>Paraneoptera</taxon>
        <taxon>Hemiptera</taxon>
        <taxon>Heteroptera</taxon>
        <taxon>Panheteroptera</taxon>
        <taxon>Cimicomorpha</taxon>
        <taxon>Miridae</taxon>
        <taxon>Mirini</taxon>
        <taxon>Lygus</taxon>
    </lineage>
</organism>
<feature type="domain" description="Glucose-methanol-choline oxidoreductase N-terminal" evidence="7">
    <location>
        <begin position="181"/>
        <end position="195"/>
    </location>
</feature>
<dbReference type="AlphaFoldDB" id="A0A0A9Y0G1"/>
<evidence type="ECO:0000313" key="8">
    <source>
        <dbReference type="EMBL" id="JAG23030.1"/>
    </source>
</evidence>
<evidence type="ECO:0000259" key="6">
    <source>
        <dbReference type="PROSITE" id="PS00623"/>
    </source>
</evidence>
<dbReference type="EMBL" id="GBHO01020574">
    <property type="protein sequence ID" value="JAG23030.1"/>
    <property type="molecule type" value="Transcribed_RNA"/>
</dbReference>
<feature type="non-terminal residue" evidence="8">
    <location>
        <position position="1"/>
    </location>
</feature>
<evidence type="ECO:0000256" key="1">
    <source>
        <dbReference type="ARBA" id="ARBA00001974"/>
    </source>
</evidence>
<accession>A0A0A9Y0G1</accession>
<evidence type="ECO:0000256" key="5">
    <source>
        <dbReference type="RuleBase" id="RU003968"/>
    </source>
</evidence>
<dbReference type="InterPro" id="IPR012132">
    <property type="entry name" value="GMC_OxRdtase"/>
</dbReference>
<dbReference type="PROSITE" id="PS00624">
    <property type="entry name" value="GMC_OXRED_2"/>
    <property type="match status" value="1"/>
</dbReference>
<sequence length="303" mass="33332">GYCEVPRGRVLGGSSSINYMLYLRGQPEDFNAWAAAGNAGWSYEEILPFFENVENHYESDDDSIGPDNRDSLPIVKVQGDWWSEAFHMALSELGVRQTDLNRGVGGGGFMIHQVTVRDGKRVSANTAFLKPSMERPNLDVLTSSLVKRILLDNQTAIGVEFEHENQMFAAFASREVILSAGTINSPKILMLSGIGPTEELKNFGIPVVQDLPVGLGLQDHIGVTLEFLINKTNQPNADAIQSIQQYLHDQTGLYSMVDGRVVAFMNSSLGTLDNPDLELIFGRSGEEDKFYISGFPTNPESRG</sequence>
<dbReference type="PROSITE" id="PS00623">
    <property type="entry name" value="GMC_OXRED_1"/>
    <property type="match status" value="1"/>
</dbReference>
<dbReference type="InterPro" id="IPR036188">
    <property type="entry name" value="FAD/NAD-bd_sf"/>
</dbReference>
<comment type="similarity">
    <text evidence="2 5">Belongs to the GMC oxidoreductase family.</text>
</comment>
<keyword evidence="3 5" id="KW-0285">Flavoprotein</keyword>
<feature type="non-terminal residue" evidence="8">
    <location>
        <position position="303"/>
    </location>
</feature>
<reference evidence="8" key="1">
    <citation type="journal article" date="2014" name="PLoS ONE">
        <title>Transcriptome-Based Identification of ABC Transporters in the Western Tarnished Plant Bug Lygus hesperus.</title>
        <authorList>
            <person name="Hull J.J."/>
            <person name="Chaney K."/>
            <person name="Geib S.M."/>
            <person name="Fabrick J.A."/>
            <person name="Brent C.S."/>
            <person name="Walsh D."/>
            <person name="Lavine L.C."/>
        </authorList>
    </citation>
    <scope>NUCLEOTIDE SEQUENCE</scope>
</reference>
<comment type="cofactor">
    <cofactor evidence="1">
        <name>FAD</name>
        <dbReference type="ChEBI" id="CHEBI:57692"/>
    </cofactor>
</comment>